<evidence type="ECO:0000313" key="2">
    <source>
        <dbReference type="EMBL" id="GMF23296.1"/>
    </source>
</evidence>
<reference evidence="2" key="1">
    <citation type="submission" date="2023-04" db="EMBL/GenBank/DDBJ databases">
        <title>Phytophthora fragariaefolia NBRC 109709.</title>
        <authorList>
            <person name="Ichikawa N."/>
            <person name="Sato H."/>
            <person name="Tonouchi N."/>
        </authorList>
    </citation>
    <scope>NUCLEOTIDE SEQUENCE</scope>
    <source>
        <strain evidence="2">NBRC 109709</strain>
    </source>
</reference>
<comment type="caution">
    <text evidence="2">The sequence shown here is derived from an EMBL/GenBank/DDBJ whole genome shotgun (WGS) entry which is preliminary data.</text>
</comment>
<accession>A0A9W6U0Q6</accession>
<sequence length="131" mass="14159">MHMIKGAMISYKLEHKTDMTAAPARRDNTQDRIVAQLDRLMIATKLVFTTESRAARANMMESTDTVTGGGGAHHRVLDTDARMQASQAPPERAAQPAITAPMDSTAHRLLRNGTAPPPPMASAQVKARAVE</sequence>
<feature type="region of interest" description="Disordered" evidence="1">
    <location>
        <begin position="108"/>
        <end position="131"/>
    </location>
</feature>
<dbReference type="AlphaFoldDB" id="A0A9W6U0Q6"/>
<proteinExistence type="predicted"/>
<protein>
    <submittedName>
        <fullName evidence="2">Unnamed protein product</fullName>
    </submittedName>
</protein>
<evidence type="ECO:0000256" key="1">
    <source>
        <dbReference type="SAM" id="MobiDB-lite"/>
    </source>
</evidence>
<keyword evidence="3" id="KW-1185">Reference proteome</keyword>
<dbReference type="Proteomes" id="UP001165121">
    <property type="component" value="Unassembled WGS sequence"/>
</dbReference>
<organism evidence="2 3">
    <name type="scientific">Phytophthora fragariaefolia</name>
    <dbReference type="NCBI Taxonomy" id="1490495"/>
    <lineage>
        <taxon>Eukaryota</taxon>
        <taxon>Sar</taxon>
        <taxon>Stramenopiles</taxon>
        <taxon>Oomycota</taxon>
        <taxon>Peronosporomycetes</taxon>
        <taxon>Peronosporales</taxon>
        <taxon>Peronosporaceae</taxon>
        <taxon>Phytophthora</taxon>
    </lineage>
</organism>
<name>A0A9W6U0Q6_9STRA</name>
<evidence type="ECO:0000313" key="3">
    <source>
        <dbReference type="Proteomes" id="UP001165121"/>
    </source>
</evidence>
<gene>
    <name evidence="2" type="ORF">Pfra01_000365300</name>
</gene>
<dbReference type="EMBL" id="BSXT01000281">
    <property type="protein sequence ID" value="GMF23296.1"/>
    <property type="molecule type" value="Genomic_DNA"/>
</dbReference>